<dbReference type="OrthoDB" id="3872876at2"/>
<proteinExistence type="predicted"/>
<evidence type="ECO:0000313" key="2">
    <source>
        <dbReference type="EMBL" id="GEB51979.1"/>
    </source>
</evidence>
<feature type="region of interest" description="Disordered" evidence="1">
    <location>
        <begin position="37"/>
        <end position="81"/>
    </location>
</feature>
<dbReference type="RefSeq" id="WP_086818454.1">
    <property type="nucleotide sequence ID" value="NZ_BJMM01000025.1"/>
</dbReference>
<reference evidence="2 3" key="1">
    <citation type="submission" date="2019-06" db="EMBL/GenBank/DDBJ databases">
        <title>Whole genome shotgun sequence of Streptomyces cacaoi subsp. cacaoi NBRC 12748.</title>
        <authorList>
            <person name="Hosoyama A."/>
            <person name="Uohara A."/>
            <person name="Ohji S."/>
            <person name="Ichikawa N."/>
        </authorList>
    </citation>
    <scope>NUCLEOTIDE SEQUENCE [LARGE SCALE GENOMIC DNA]</scope>
    <source>
        <strain evidence="2 3">NBRC 12748</strain>
    </source>
</reference>
<evidence type="ECO:0000313" key="3">
    <source>
        <dbReference type="Proteomes" id="UP000319210"/>
    </source>
</evidence>
<protein>
    <submittedName>
        <fullName evidence="2">Uncharacterized protein</fullName>
    </submittedName>
</protein>
<organism evidence="2 3">
    <name type="scientific">Streptomyces cacaoi</name>
    <dbReference type="NCBI Taxonomy" id="1898"/>
    <lineage>
        <taxon>Bacteria</taxon>
        <taxon>Bacillati</taxon>
        <taxon>Actinomycetota</taxon>
        <taxon>Actinomycetes</taxon>
        <taxon>Kitasatosporales</taxon>
        <taxon>Streptomycetaceae</taxon>
        <taxon>Streptomyces</taxon>
    </lineage>
</organism>
<feature type="compositionally biased region" description="Basic and acidic residues" evidence="1">
    <location>
        <begin position="37"/>
        <end position="47"/>
    </location>
</feature>
<sequence length="168" mass="18033">MYQKEGAGGLPELPSTEAAVAALREVAERRGLEVSVEHAIGADESSRRSAAGAFSVTDEDGSLPHEALLEIPATDGPSGGPATPQITVQLFEEGDAHITVDGITFHDLPRSVTPAFLEAVLERRVRVKMTWYPPFCRLIVALPGDRTYKENVSLVHGGLSRWMSALAD</sequence>
<gene>
    <name evidence="2" type="ORF">SCA03_45300</name>
</gene>
<comment type="caution">
    <text evidence="2">The sequence shown here is derived from an EMBL/GenBank/DDBJ whole genome shotgun (WGS) entry which is preliminary data.</text>
</comment>
<evidence type="ECO:0000256" key="1">
    <source>
        <dbReference type="SAM" id="MobiDB-lite"/>
    </source>
</evidence>
<name>A0A4Y3R3T2_STRCI</name>
<dbReference type="Proteomes" id="UP000319210">
    <property type="component" value="Unassembled WGS sequence"/>
</dbReference>
<dbReference type="EMBL" id="BJMM01000025">
    <property type="protein sequence ID" value="GEB51979.1"/>
    <property type="molecule type" value="Genomic_DNA"/>
</dbReference>
<keyword evidence="3" id="KW-1185">Reference proteome</keyword>
<dbReference type="AlphaFoldDB" id="A0A4Y3R3T2"/>
<accession>A0A4Y3R3T2</accession>